<accession>A0A839S3Y0</accession>
<comment type="caution">
    <text evidence="3">The sequence shown here is derived from an EMBL/GenBank/DDBJ whole genome shotgun (WGS) entry which is preliminary data.</text>
</comment>
<evidence type="ECO:0000313" key="4">
    <source>
        <dbReference type="Proteomes" id="UP000550714"/>
    </source>
</evidence>
<sequence>MYFTLNDAKMAARTLQHNLTATEATISHSRALEIVSQQLGFTDWNTASARLSTVNPGTGSPVPVLRILDETLAREFYLNYLGFNVEWELRLEPGMPSYLRIRRDETILDLSEHHGDGIPGTVVWVPIANAATFLADISRRSHPRLNPGIDHDAPGGATIEITDSFGNVLRFCETHD</sequence>
<dbReference type="InterPro" id="IPR029068">
    <property type="entry name" value="Glyas_Bleomycin-R_OHBP_Dase"/>
</dbReference>
<dbReference type="Proteomes" id="UP000550714">
    <property type="component" value="Unassembled WGS sequence"/>
</dbReference>
<dbReference type="GO" id="GO:0046677">
    <property type="term" value="P:response to antibiotic"/>
    <property type="evidence" value="ECO:0007669"/>
    <property type="project" value="UniProtKB-KW"/>
</dbReference>
<reference evidence="3 4" key="1">
    <citation type="submission" date="2020-08" db="EMBL/GenBank/DDBJ databases">
        <title>Genomic Encyclopedia of Type Strains, Phase III (KMG-III): the genomes of soil and plant-associated and newly described type strains.</title>
        <authorList>
            <person name="Whitman W."/>
        </authorList>
    </citation>
    <scope>NUCLEOTIDE SEQUENCE [LARGE SCALE GENOMIC DNA]</scope>
    <source>
        <strain evidence="3 4">CECT 8577</strain>
    </source>
</reference>
<dbReference type="SUPFAM" id="SSF54593">
    <property type="entry name" value="Glyoxalase/Bleomycin resistance protein/Dihydroxybiphenyl dioxygenase"/>
    <property type="match status" value="1"/>
</dbReference>
<dbReference type="Pfam" id="PF20066">
    <property type="entry name" value="Glyoxalase_8"/>
    <property type="match status" value="1"/>
</dbReference>
<keyword evidence="1" id="KW-0046">Antibiotic resistance</keyword>
<dbReference type="Pfam" id="PF19581">
    <property type="entry name" value="Glyoxalase_7"/>
    <property type="match status" value="1"/>
</dbReference>
<organism evidence="3 4">
    <name type="scientific">Prauserella isguenensis</name>
    <dbReference type="NCBI Taxonomy" id="1470180"/>
    <lineage>
        <taxon>Bacteria</taxon>
        <taxon>Bacillati</taxon>
        <taxon>Actinomycetota</taxon>
        <taxon>Actinomycetes</taxon>
        <taxon>Pseudonocardiales</taxon>
        <taxon>Pseudonocardiaceae</taxon>
        <taxon>Prauserella</taxon>
    </lineage>
</organism>
<dbReference type="InterPro" id="IPR000335">
    <property type="entry name" value="Bleomycin-R"/>
</dbReference>
<gene>
    <name evidence="3" type="ORF">FHS23_002420</name>
</gene>
<evidence type="ECO:0000259" key="2">
    <source>
        <dbReference type="Pfam" id="PF20066"/>
    </source>
</evidence>
<dbReference type="AlphaFoldDB" id="A0A839S3Y0"/>
<evidence type="ECO:0000313" key="3">
    <source>
        <dbReference type="EMBL" id="MBB3051397.1"/>
    </source>
</evidence>
<dbReference type="Gene3D" id="3.10.180.10">
    <property type="entry name" value="2,3-Dihydroxybiphenyl 1,2-Dioxygenase, domain 1"/>
    <property type="match status" value="1"/>
</dbReference>
<dbReference type="RefSeq" id="WP_183653228.1">
    <property type="nucleotide sequence ID" value="NZ_JACHWU010000002.1"/>
</dbReference>
<protein>
    <recommendedName>
        <fullName evidence="2">Glyoxalase-related protein domain-containing protein</fullName>
    </recommendedName>
</protein>
<evidence type="ECO:0000256" key="1">
    <source>
        <dbReference type="ARBA" id="ARBA00023251"/>
    </source>
</evidence>
<proteinExistence type="predicted"/>
<dbReference type="EMBL" id="JACHWU010000002">
    <property type="protein sequence ID" value="MBB3051397.1"/>
    <property type="molecule type" value="Genomic_DNA"/>
</dbReference>
<feature type="domain" description="Glyoxalase-related protein" evidence="2">
    <location>
        <begin position="4"/>
        <end position="54"/>
    </location>
</feature>
<keyword evidence="4" id="KW-1185">Reference proteome</keyword>
<dbReference type="InterPro" id="IPR045517">
    <property type="entry name" value="Glyoxalase_8"/>
</dbReference>
<name>A0A839S3Y0_9PSEU</name>